<dbReference type="PROSITE" id="PS50245">
    <property type="entry name" value="CAP_GLY_2"/>
    <property type="match status" value="1"/>
</dbReference>
<dbReference type="OrthoDB" id="2130750at2759"/>
<dbReference type="EMBL" id="JAABOA010000271">
    <property type="protein sequence ID" value="KAF9585026.1"/>
    <property type="molecule type" value="Genomic_DNA"/>
</dbReference>
<name>A0A9P6KHD8_9FUNG</name>
<dbReference type="AlphaFoldDB" id="A0A9P6KHD8"/>
<feature type="non-terminal residue" evidence="2">
    <location>
        <position position="85"/>
    </location>
</feature>
<dbReference type="PANTHER" id="PTHR18916">
    <property type="entry name" value="DYNACTIN 1-RELATED MICROTUBULE-BINDING"/>
    <property type="match status" value="1"/>
</dbReference>
<dbReference type="InterPro" id="IPR000938">
    <property type="entry name" value="CAP-Gly_domain"/>
</dbReference>
<dbReference type="Pfam" id="PF01302">
    <property type="entry name" value="CAP_GLY"/>
    <property type="match status" value="1"/>
</dbReference>
<organism evidence="2 3">
    <name type="scientific">Lunasporangiospora selenospora</name>
    <dbReference type="NCBI Taxonomy" id="979761"/>
    <lineage>
        <taxon>Eukaryota</taxon>
        <taxon>Fungi</taxon>
        <taxon>Fungi incertae sedis</taxon>
        <taxon>Mucoromycota</taxon>
        <taxon>Mortierellomycotina</taxon>
        <taxon>Mortierellomycetes</taxon>
        <taxon>Mortierellales</taxon>
        <taxon>Mortierellaceae</taxon>
        <taxon>Lunasporangiospora</taxon>
    </lineage>
</organism>
<dbReference type="Proteomes" id="UP000780801">
    <property type="component" value="Unassembled WGS sequence"/>
</dbReference>
<dbReference type="SUPFAM" id="SSF74924">
    <property type="entry name" value="Cap-Gly domain"/>
    <property type="match status" value="1"/>
</dbReference>
<protein>
    <recommendedName>
        <fullName evidence="1">CAP-Gly domain-containing protein</fullName>
    </recommendedName>
</protein>
<keyword evidence="3" id="KW-1185">Reference proteome</keyword>
<feature type="domain" description="CAP-Gly" evidence="1">
    <location>
        <begin position="30"/>
        <end position="72"/>
    </location>
</feature>
<dbReference type="SMART" id="SM01052">
    <property type="entry name" value="CAP_GLY"/>
    <property type="match status" value="1"/>
</dbReference>
<accession>A0A9P6KHD8</accession>
<dbReference type="InterPro" id="IPR036859">
    <property type="entry name" value="CAP-Gly_dom_sf"/>
</dbReference>
<proteinExistence type="predicted"/>
<evidence type="ECO:0000313" key="2">
    <source>
        <dbReference type="EMBL" id="KAF9585026.1"/>
    </source>
</evidence>
<evidence type="ECO:0000313" key="3">
    <source>
        <dbReference type="Proteomes" id="UP000780801"/>
    </source>
</evidence>
<sequence>MVNPGSQPTEIELGMRVEASGHLGYVRFLGTTAFAAGRWAGIELDLPQGKNSGIVEDQRYFECRPLHGLFVRVTQVRIVTEGTTQ</sequence>
<evidence type="ECO:0000259" key="1">
    <source>
        <dbReference type="PROSITE" id="PS50245"/>
    </source>
</evidence>
<gene>
    <name evidence="2" type="ORF">BGW38_004208</name>
</gene>
<dbReference type="Gene3D" id="2.30.30.190">
    <property type="entry name" value="CAP Gly-rich-like domain"/>
    <property type="match status" value="1"/>
</dbReference>
<comment type="caution">
    <text evidence="2">The sequence shown here is derived from an EMBL/GenBank/DDBJ whole genome shotgun (WGS) entry which is preliminary data.</text>
</comment>
<reference evidence="2" key="1">
    <citation type="journal article" date="2020" name="Fungal Divers.">
        <title>Resolving the Mortierellaceae phylogeny through synthesis of multi-gene phylogenetics and phylogenomics.</title>
        <authorList>
            <person name="Vandepol N."/>
            <person name="Liber J."/>
            <person name="Desiro A."/>
            <person name="Na H."/>
            <person name="Kennedy M."/>
            <person name="Barry K."/>
            <person name="Grigoriev I.V."/>
            <person name="Miller A.N."/>
            <person name="O'Donnell K."/>
            <person name="Stajich J.E."/>
            <person name="Bonito G."/>
        </authorList>
    </citation>
    <scope>NUCLEOTIDE SEQUENCE</scope>
    <source>
        <strain evidence="2">KOD1015</strain>
    </source>
</reference>